<reference evidence="2 3" key="1">
    <citation type="submission" date="2016-07" db="EMBL/GenBank/DDBJ databases">
        <title>Pervasive Adenine N6-methylation of Active Genes in Fungi.</title>
        <authorList>
            <consortium name="DOE Joint Genome Institute"/>
            <person name="Mondo S.J."/>
            <person name="Dannebaum R.O."/>
            <person name="Kuo R.C."/>
            <person name="Labutti K."/>
            <person name="Haridas S."/>
            <person name="Kuo A."/>
            <person name="Salamov A."/>
            <person name="Ahrendt S.R."/>
            <person name="Lipzen A."/>
            <person name="Sullivan W."/>
            <person name="Andreopoulos W.B."/>
            <person name="Clum A."/>
            <person name="Lindquist E."/>
            <person name="Daum C."/>
            <person name="Ramamoorthy G.K."/>
            <person name="Gryganskyi A."/>
            <person name="Culley D."/>
            <person name="Magnuson J.K."/>
            <person name="James T.Y."/>
            <person name="O'Malley M.A."/>
            <person name="Stajich J.E."/>
            <person name="Spatafora J.W."/>
            <person name="Visel A."/>
            <person name="Grigoriev I.V."/>
        </authorList>
    </citation>
    <scope>NUCLEOTIDE SEQUENCE [LARGE SCALE GENOMIC DNA]</scope>
    <source>
        <strain evidence="2 3">JEL800</strain>
    </source>
</reference>
<dbReference type="EMBL" id="MCGO01000027">
    <property type="protein sequence ID" value="ORY42749.1"/>
    <property type="molecule type" value="Genomic_DNA"/>
</dbReference>
<comment type="caution">
    <text evidence="2">The sequence shown here is derived from an EMBL/GenBank/DDBJ whole genome shotgun (WGS) entry which is preliminary data.</text>
</comment>
<gene>
    <name evidence="2" type="ORF">BCR33DRAFT_717942</name>
</gene>
<protein>
    <submittedName>
        <fullName evidence="2">Uncharacterized protein</fullName>
    </submittedName>
</protein>
<evidence type="ECO:0000313" key="3">
    <source>
        <dbReference type="Proteomes" id="UP000193642"/>
    </source>
</evidence>
<feature type="region of interest" description="Disordered" evidence="1">
    <location>
        <begin position="1"/>
        <end position="20"/>
    </location>
</feature>
<dbReference type="AlphaFoldDB" id="A0A1Y2C6U4"/>
<evidence type="ECO:0000256" key="1">
    <source>
        <dbReference type="SAM" id="MobiDB-lite"/>
    </source>
</evidence>
<feature type="compositionally biased region" description="Polar residues" evidence="1">
    <location>
        <begin position="1"/>
        <end position="10"/>
    </location>
</feature>
<name>A0A1Y2C6U4_9FUNG</name>
<feature type="compositionally biased region" description="Basic residues" evidence="1">
    <location>
        <begin position="88"/>
        <end position="99"/>
    </location>
</feature>
<accession>A0A1Y2C6U4</accession>
<sequence>MANSSSTQATAAPPDDYETRQTKQAAYRILTNPSLLHMHALANDQTLAQTTLYMKCIAAGFDPNQSDDDKDNDNSEVSGTSKADAVRVMRRRDRRRRTWRSRDMYEVPAVVSFEGGARDSSDTNAERVDGSSQLERLEEQAQQQHVLDETGGRERGLNNEERTGENA</sequence>
<keyword evidence="3" id="KW-1185">Reference proteome</keyword>
<feature type="compositionally biased region" description="Basic and acidic residues" evidence="1">
    <location>
        <begin position="116"/>
        <end position="139"/>
    </location>
</feature>
<evidence type="ECO:0000313" key="2">
    <source>
        <dbReference type="EMBL" id="ORY42749.1"/>
    </source>
</evidence>
<feature type="compositionally biased region" description="Basic and acidic residues" evidence="1">
    <location>
        <begin position="146"/>
        <end position="167"/>
    </location>
</feature>
<feature type="region of interest" description="Disordered" evidence="1">
    <location>
        <begin position="62"/>
        <end position="167"/>
    </location>
</feature>
<dbReference type="Proteomes" id="UP000193642">
    <property type="component" value="Unassembled WGS sequence"/>
</dbReference>
<proteinExistence type="predicted"/>
<organism evidence="2 3">
    <name type="scientific">Rhizoclosmatium globosum</name>
    <dbReference type="NCBI Taxonomy" id="329046"/>
    <lineage>
        <taxon>Eukaryota</taxon>
        <taxon>Fungi</taxon>
        <taxon>Fungi incertae sedis</taxon>
        <taxon>Chytridiomycota</taxon>
        <taxon>Chytridiomycota incertae sedis</taxon>
        <taxon>Chytridiomycetes</taxon>
        <taxon>Chytridiales</taxon>
        <taxon>Chytriomycetaceae</taxon>
        <taxon>Rhizoclosmatium</taxon>
    </lineage>
</organism>